<dbReference type="Gene3D" id="3.30.70.2970">
    <property type="entry name" value="Protein of unknown function (DUF541), domain 2"/>
    <property type="match status" value="1"/>
</dbReference>
<evidence type="ECO:0000313" key="2">
    <source>
        <dbReference type="Proteomes" id="UP001240984"/>
    </source>
</evidence>
<evidence type="ECO:0000313" key="1">
    <source>
        <dbReference type="EMBL" id="MDP9794050.1"/>
    </source>
</evidence>
<name>A0ABT9MRJ1_9ACTN</name>
<dbReference type="Pfam" id="PF04402">
    <property type="entry name" value="SIMPL"/>
    <property type="match status" value="1"/>
</dbReference>
<proteinExistence type="predicted"/>
<dbReference type="InterPro" id="IPR052022">
    <property type="entry name" value="26kDa_periplasmic_antigen"/>
</dbReference>
<dbReference type="Gene3D" id="3.30.110.170">
    <property type="entry name" value="Protein of unknown function (DUF541), domain 1"/>
    <property type="match status" value="1"/>
</dbReference>
<protein>
    <submittedName>
        <fullName evidence="1">Uncharacterized protein YggE</fullName>
    </submittedName>
</protein>
<keyword evidence="2" id="KW-1185">Reference proteome</keyword>
<dbReference type="InterPro" id="IPR007497">
    <property type="entry name" value="SIMPL/DUF541"/>
</dbReference>
<organism evidence="1 2">
    <name type="scientific">Catenuloplanes nepalensis</name>
    <dbReference type="NCBI Taxonomy" id="587533"/>
    <lineage>
        <taxon>Bacteria</taxon>
        <taxon>Bacillati</taxon>
        <taxon>Actinomycetota</taxon>
        <taxon>Actinomycetes</taxon>
        <taxon>Micromonosporales</taxon>
        <taxon>Micromonosporaceae</taxon>
        <taxon>Catenuloplanes</taxon>
    </lineage>
</organism>
<dbReference type="EMBL" id="JAUSRA010000001">
    <property type="protein sequence ID" value="MDP9794050.1"/>
    <property type="molecule type" value="Genomic_DNA"/>
</dbReference>
<sequence>MREGVVVTGTGAVFGEPDVLTANLAVETSAATVAAALDGANAAATRVRDALVRGGVAKADLQTSDVTVAAKVGEGKDVTGYTAGQGLTATIRDLPGAGVLMSAAVAAGGDAARLNGVSFSIADPAPLLDRAREKAFTDARGKAELYARQAGRSLGRVVRVSEDSPVLHGSAPNYGLAADSAVPIEPGRQQLSATVTVEWSFQP</sequence>
<dbReference type="RefSeq" id="WP_306829164.1">
    <property type="nucleotide sequence ID" value="NZ_JAUSRA010000001.1"/>
</dbReference>
<gene>
    <name evidence="1" type="ORF">J2S43_002562</name>
</gene>
<dbReference type="Proteomes" id="UP001240984">
    <property type="component" value="Unassembled WGS sequence"/>
</dbReference>
<accession>A0ABT9MRJ1</accession>
<dbReference type="PANTHER" id="PTHR34387:SF1">
    <property type="entry name" value="PERIPLASMIC IMMUNOGENIC PROTEIN"/>
    <property type="match status" value="1"/>
</dbReference>
<reference evidence="1 2" key="1">
    <citation type="submission" date="2023-07" db="EMBL/GenBank/DDBJ databases">
        <title>Sequencing the genomes of 1000 actinobacteria strains.</title>
        <authorList>
            <person name="Klenk H.-P."/>
        </authorList>
    </citation>
    <scope>NUCLEOTIDE SEQUENCE [LARGE SCALE GENOMIC DNA]</scope>
    <source>
        <strain evidence="1 2">DSM 44710</strain>
    </source>
</reference>
<comment type="caution">
    <text evidence="1">The sequence shown here is derived from an EMBL/GenBank/DDBJ whole genome shotgun (WGS) entry which is preliminary data.</text>
</comment>
<dbReference type="PANTHER" id="PTHR34387">
    <property type="entry name" value="SLR1258 PROTEIN"/>
    <property type="match status" value="1"/>
</dbReference>